<dbReference type="HAMAP" id="MF_00236">
    <property type="entry name" value="TatA_E"/>
    <property type="match status" value="1"/>
</dbReference>
<keyword evidence="4" id="KW-0653">Protein transport</keyword>
<proteinExistence type="inferred from homology"/>
<dbReference type="Pfam" id="PF02416">
    <property type="entry name" value="TatA_B_E"/>
    <property type="match status" value="1"/>
</dbReference>
<keyword evidence="7" id="KW-0472">Membrane</keyword>
<keyword evidence="5" id="KW-1133">Transmembrane helix</keyword>
<evidence type="ECO:0000256" key="6">
    <source>
        <dbReference type="ARBA" id="ARBA00023010"/>
    </source>
</evidence>
<evidence type="ECO:0000313" key="9">
    <source>
        <dbReference type="EMBL" id="CAB4874505.1"/>
    </source>
</evidence>
<dbReference type="InterPro" id="IPR006312">
    <property type="entry name" value="TatA/E"/>
</dbReference>
<dbReference type="EMBL" id="CAFBLU010000012">
    <property type="protein sequence ID" value="CAB4874505.1"/>
    <property type="molecule type" value="Genomic_DNA"/>
</dbReference>
<dbReference type="AlphaFoldDB" id="A0A6J7DZV4"/>
<dbReference type="GO" id="GO:0006886">
    <property type="term" value="P:intracellular protein transport"/>
    <property type="evidence" value="ECO:0007669"/>
    <property type="project" value="UniProtKB-ARBA"/>
</dbReference>
<dbReference type="GO" id="GO:0043953">
    <property type="term" value="P:protein transport by the Tat complex"/>
    <property type="evidence" value="ECO:0007669"/>
    <property type="project" value="InterPro"/>
</dbReference>
<dbReference type="InterPro" id="IPR003369">
    <property type="entry name" value="TatA/B/E"/>
</dbReference>
<evidence type="ECO:0000256" key="3">
    <source>
        <dbReference type="ARBA" id="ARBA00022692"/>
    </source>
</evidence>
<dbReference type="Gene3D" id="1.20.5.3310">
    <property type="match status" value="1"/>
</dbReference>
<evidence type="ECO:0000256" key="2">
    <source>
        <dbReference type="ARBA" id="ARBA00022448"/>
    </source>
</evidence>
<gene>
    <name evidence="9" type="ORF">UFOPK3444_00932</name>
</gene>
<sequence>MFSQVGPLEIVLVAAIALLVLGPKRLPGAARSLGKGIREFKQSVSDAVPSQDELNALVEATPAEDPAVKKV</sequence>
<evidence type="ECO:0000256" key="7">
    <source>
        <dbReference type="ARBA" id="ARBA00023136"/>
    </source>
</evidence>
<accession>A0A6J7DZV4</accession>
<reference evidence="9" key="1">
    <citation type="submission" date="2020-05" db="EMBL/GenBank/DDBJ databases">
        <authorList>
            <person name="Chiriac C."/>
            <person name="Salcher M."/>
            <person name="Ghai R."/>
            <person name="Kavagutti S V."/>
        </authorList>
    </citation>
    <scope>NUCLEOTIDE SEQUENCE</scope>
</reference>
<evidence type="ECO:0000256" key="8">
    <source>
        <dbReference type="ARBA" id="ARBA00025340"/>
    </source>
</evidence>
<comment type="function">
    <text evidence="8">Part of the twin-arginine translocation (Tat) system that transports large folded proteins containing a characteristic twin-arginine motif in their signal peptide across the thylakoid membrane. Involved in delta pH-dependent protein transport required for chloroplast development, especially thylakoid membrane formation. TATC and TATB mediate precursor recognition, whereas TATA facilitates translocation.</text>
</comment>
<name>A0A6J7DZV4_9ZZZZ</name>
<evidence type="ECO:0000256" key="1">
    <source>
        <dbReference type="ARBA" id="ARBA00004581"/>
    </source>
</evidence>
<comment type="subcellular location">
    <subcellularLocation>
        <location evidence="1">Plastid</location>
        <location evidence="1">Chloroplast thylakoid membrane</location>
        <topology evidence="1">Single-pass membrane protein</topology>
    </subcellularLocation>
</comment>
<keyword evidence="3" id="KW-0812">Transmembrane</keyword>
<keyword evidence="6" id="KW-0811">Translocation</keyword>
<dbReference type="GO" id="GO:0009535">
    <property type="term" value="C:chloroplast thylakoid membrane"/>
    <property type="evidence" value="ECO:0007669"/>
    <property type="project" value="UniProtKB-SubCell"/>
</dbReference>
<dbReference type="PANTHER" id="PTHR33162:SF1">
    <property type="entry name" value="SEC-INDEPENDENT PROTEIN TRANSLOCASE PROTEIN TATA, CHLOROPLASTIC"/>
    <property type="match status" value="1"/>
</dbReference>
<organism evidence="9">
    <name type="scientific">freshwater metagenome</name>
    <dbReference type="NCBI Taxonomy" id="449393"/>
    <lineage>
        <taxon>unclassified sequences</taxon>
        <taxon>metagenomes</taxon>
        <taxon>ecological metagenomes</taxon>
    </lineage>
</organism>
<keyword evidence="2" id="KW-0813">Transport</keyword>
<dbReference type="PRINTS" id="PR01506">
    <property type="entry name" value="TATBPROTEIN"/>
</dbReference>
<dbReference type="PANTHER" id="PTHR33162">
    <property type="entry name" value="SEC-INDEPENDENT PROTEIN TRANSLOCASE PROTEIN TATA, CHLOROPLASTIC"/>
    <property type="match status" value="1"/>
</dbReference>
<protein>
    <submittedName>
        <fullName evidence="9">Unannotated protein</fullName>
    </submittedName>
</protein>
<evidence type="ECO:0000256" key="5">
    <source>
        <dbReference type="ARBA" id="ARBA00022989"/>
    </source>
</evidence>
<evidence type="ECO:0000256" key="4">
    <source>
        <dbReference type="ARBA" id="ARBA00022927"/>
    </source>
</evidence>